<gene>
    <name evidence="1" type="ORF">S06H3_28247</name>
</gene>
<dbReference type="EMBL" id="BARV01016464">
    <property type="protein sequence ID" value="GAI27355.1"/>
    <property type="molecule type" value="Genomic_DNA"/>
</dbReference>
<accession>X1NKL9</accession>
<name>X1NKL9_9ZZZZ</name>
<reference evidence="1" key="1">
    <citation type="journal article" date="2014" name="Front. Microbiol.">
        <title>High frequency of phylogenetically diverse reductive dehalogenase-homologous genes in deep subseafloor sedimentary metagenomes.</title>
        <authorList>
            <person name="Kawai M."/>
            <person name="Futagami T."/>
            <person name="Toyoda A."/>
            <person name="Takaki Y."/>
            <person name="Nishi S."/>
            <person name="Hori S."/>
            <person name="Arai W."/>
            <person name="Tsubouchi T."/>
            <person name="Morono Y."/>
            <person name="Uchiyama I."/>
            <person name="Ito T."/>
            <person name="Fujiyama A."/>
            <person name="Inagaki F."/>
            <person name="Takami H."/>
        </authorList>
    </citation>
    <scope>NUCLEOTIDE SEQUENCE</scope>
    <source>
        <strain evidence="1">Expedition CK06-06</strain>
    </source>
</reference>
<comment type="caution">
    <text evidence="1">The sequence shown here is derived from an EMBL/GenBank/DDBJ whole genome shotgun (WGS) entry which is preliminary data.</text>
</comment>
<proteinExistence type="predicted"/>
<sequence length="142" mass="16084">MLPNVDVTTIIWADEICESCDWNVAQGDDLKNCRSTIELNFLKLVDNSDDIEKIAESLIKNWLSIYLVLSVRQDLINHNIRGLINSEEELELCRGIINKVITNLGKFDDLVQKAKKALMESTKVSSPGLQEILENVIRVLKS</sequence>
<dbReference type="AlphaFoldDB" id="X1NKL9"/>
<protein>
    <submittedName>
        <fullName evidence="1">Uncharacterized protein</fullName>
    </submittedName>
</protein>
<evidence type="ECO:0000313" key="1">
    <source>
        <dbReference type="EMBL" id="GAI27355.1"/>
    </source>
</evidence>
<organism evidence="1">
    <name type="scientific">marine sediment metagenome</name>
    <dbReference type="NCBI Taxonomy" id="412755"/>
    <lineage>
        <taxon>unclassified sequences</taxon>
        <taxon>metagenomes</taxon>
        <taxon>ecological metagenomes</taxon>
    </lineage>
</organism>